<dbReference type="Pfam" id="PF00498">
    <property type="entry name" value="FHA"/>
    <property type="match status" value="1"/>
</dbReference>
<feature type="compositionally biased region" description="Polar residues" evidence="7">
    <location>
        <begin position="509"/>
        <end position="521"/>
    </location>
</feature>
<dbReference type="InterPro" id="IPR036390">
    <property type="entry name" value="WH_DNA-bd_sf"/>
</dbReference>
<evidence type="ECO:0000313" key="12">
    <source>
        <dbReference type="RefSeq" id="XP_033537696.1"/>
    </source>
</evidence>
<reference evidence="12" key="3">
    <citation type="submission" date="2025-04" db="UniProtKB">
        <authorList>
            <consortium name="RefSeq"/>
        </authorList>
    </citation>
    <scope>IDENTIFICATION</scope>
    <source>
        <strain evidence="12">CBS 781.70</strain>
    </source>
</reference>
<dbReference type="FunFam" id="1.10.10.10:FF:000030">
    <property type="entry name" value="Forkhead box protein K2"/>
    <property type="match status" value="1"/>
</dbReference>
<name>A0A6G1GD88_9PEZI</name>
<feature type="compositionally biased region" description="Low complexity" evidence="7">
    <location>
        <begin position="755"/>
        <end position="767"/>
    </location>
</feature>
<dbReference type="PANTHER" id="PTHR45881:SF5">
    <property type="entry name" value="FORK-HEAD DOMAIN-CONTAINING PROTEIN"/>
    <property type="match status" value="1"/>
</dbReference>
<dbReference type="RefSeq" id="XP_033537696.1">
    <property type="nucleotide sequence ID" value="XM_033673615.1"/>
</dbReference>
<evidence type="ECO:0000256" key="1">
    <source>
        <dbReference type="ARBA" id="ARBA00004123"/>
    </source>
</evidence>
<evidence type="ECO:0000259" key="9">
    <source>
        <dbReference type="PROSITE" id="PS50039"/>
    </source>
</evidence>
<dbReference type="InterPro" id="IPR001766">
    <property type="entry name" value="Fork_head_dom"/>
</dbReference>
<feature type="region of interest" description="Disordered" evidence="7">
    <location>
        <begin position="244"/>
        <end position="288"/>
    </location>
</feature>
<dbReference type="AlphaFoldDB" id="A0A6G1GD88"/>
<feature type="domain" description="FHA" evidence="8">
    <location>
        <begin position="127"/>
        <end position="200"/>
    </location>
</feature>
<evidence type="ECO:0000256" key="4">
    <source>
        <dbReference type="ARBA" id="ARBA00023163"/>
    </source>
</evidence>
<dbReference type="SUPFAM" id="SSF46785">
    <property type="entry name" value="Winged helix' DNA-binding domain"/>
    <property type="match status" value="1"/>
</dbReference>
<protein>
    <submittedName>
        <fullName evidence="10 12">Uncharacterized protein</fullName>
    </submittedName>
</protein>
<dbReference type="GO" id="GO:0000978">
    <property type="term" value="F:RNA polymerase II cis-regulatory region sequence-specific DNA binding"/>
    <property type="evidence" value="ECO:0007669"/>
    <property type="project" value="TreeGrafter"/>
</dbReference>
<dbReference type="SMART" id="SM00339">
    <property type="entry name" value="FH"/>
    <property type="match status" value="1"/>
</dbReference>
<feature type="compositionally biased region" description="Polar residues" evidence="7">
    <location>
        <begin position="667"/>
        <end position="683"/>
    </location>
</feature>
<dbReference type="PANTHER" id="PTHR45881">
    <property type="entry name" value="CHECKPOINT SUPPRESSOR 1-LIKE, ISOFORM A-RELATED"/>
    <property type="match status" value="1"/>
</dbReference>
<dbReference type="GO" id="GO:0000981">
    <property type="term" value="F:DNA-binding transcription factor activity, RNA polymerase II-specific"/>
    <property type="evidence" value="ECO:0007669"/>
    <property type="project" value="TreeGrafter"/>
</dbReference>
<dbReference type="EMBL" id="ML975150">
    <property type="protein sequence ID" value="KAF1816065.1"/>
    <property type="molecule type" value="Genomic_DNA"/>
</dbReference>
<keyword evidence="3 6" id="KW-0238">DNA-binding</keyword>
<feature type="DNA-binding region" description="Fork-head" evidence="6">
    <location>
        <begin position="339"/>
        <end position="434"/>
    </location>
</feature>
<keyword evidence="11" id="KW-1185">Reference proteome</keyword>
<evidence type="ECO:0000256" key="7">
    <source>
        <dbReference type="SAM" id="MobiDB-lite"/>
    </source>
</evidence>
<keyword evidence="4" id="KW-0804">Transcription</keyword>
<dbReference type="GeneID" id="54414185"/>
<feature type="region of interest" description="Disordered" evidence="7">
    <location>
        <begin position="1"/>
        <end position="59"/>
    </location>
</feature>
<dbReference type="InterPro" id="IPR008984">
    <property type="entry name" value="SMAD_FHA_dom_sf"/>
</dbReference>
<dbReference type="PROSITE" id="PS00658">
    <property type="entry name" value="FORK_HEAD_2"/>
    <property type="match status" value="1"/>
</dbReference>
<dbReference type="SMART" id="SM00240">
    <property type="entry name" value="FHA"/>
    <property type="match status" value="1"/>
</dbReference>
<reference evidence="10 12" key="1">
    <citation type="submission" date="2020-01" db="EMBL/GenBank/DDBJ databases">
        <authorList>
            <consortium name="DOE Joint Genome Institute"/>
            <person name="Haridas S."/>
            <person name="Albert R."/>
            <person name="Binder M."/>
            <person name="Bloem J."/>
            <person name="Labutti K."/>
            <person name="Salamov A."/>
            <person name="Andreopoulos B."/>
            <person name="Baker S.E."/>
            <person name="Barry K."/>
            <person name="Bills G."/>
            <person name="Bluhm B.H."/>
            <person name="Cannon C."/>
            <person name="Castanera R."/>
            <person name="Culley D.E."/>
            <person name="Daum C."/>
            <person name="Ezra D."/>
            <person name="Gonzalez J.B."/>
            <person name="Henrissat B."/>
            <person name="Kuo A."/>
            <person name="Liang C."/>
            <person name="Lipzen A."/>
            <person name="Lutzoni F."/>
            <person name="Magnuson J."/>
            <person name="Mondo S."/>
            <person name="Nolan M."/>
            <person name="Ohm R."/>
            <person name="Pangilinan J."/>
            <person name="Park H.-J."/>
            <person name="Ramirez L."/>
            <person name="Alfaro M."/>
            <person name="Sun H."/>
            <person name="Tritt A."/>
            <person name="Yoshinaga Y."/>
            <person name="Zwiers L.-H."/>
            <person name="Turgeon B.G."/>
            <person name="Goodwin S.B."/>
            <person name="Spatafora J.W."/>
            <person name="Crous P.W."/>
            <person name="Grigoriev I.V."/>
        </authorList>
    </citation>
    <scope>NUCLEOTIDE SEQUENCE</scope>
    <source>
        <strain evidence="10 12">CBS 781.70</strain>
    </source>
</reference>
<dbReference type="CDD" id="cd22701">
    <property type="entry name" value="FHA_FKH1-like"/>
    <property type="match status" value="1"/>
</dbReference>
<dbReference type="Gene3D" id="2.60.200.20">
    <property type="match status" value="1"/>
</dbReference>
<feature type="compositionally biased region" description="Acidic residues" evidence="7">
    <location>
        <begin position="246"/>
        <end position="259"/>
    </location>
</feature>
<reference evidence="12" key="2">
    <citation type="submission" date="2020-04" db="EMBL/GenBank/DDBJ databases">
        <authorList>
            <consortium name="NCBI Genome Project"/>
        </authorList>
    </citation>
    <scope>NUCLEOTIDE SEQUENCE</scope>
    <source>
        <strain evidence="12">CBS 781.70</strain>
    </source>
</reference>
<dbReference type="InterPro" id="IPR036388">
    <property type="entry name" value="WH-like_DNA-bd_sf"/>
</dbReference>
<keyword evidence="2" id="KW-0805">Transcription regulation</keyword>
<dbReference type="PROSITE" id="PS50039">
    <property type="entry name" value="FORK_HEAD_3"/>
    <property type="match status" value="1"/>
</dbReference>
<dbReference type="SUPFAM" id="SSF49879">
    <property type="entry name" value="SMAD/FHA domain"/>
    <property type="match status" value="1"/>
</dbReference>
<dbReference type="InterPro" id="IPR030456">
    <property type="entry name" value="TF_fork_head_CS_2"/>
</dbReference>
<organism evidence="10">
    <name type="scientific">Eremomyces bilateralis CBS 781.70</name>
    <dbReference type="NCBI Taxonomy" id="1392243"/>
    <lineage>
        <taxon>Eukaryota</taxon>
        <taxon>Fungi</taxon>
        <taxon>Dikarya</taxon>
        <taxon>Ascomycota</taxon>
        <taxon>Pezizomycotina</taxon>
        <taxon>Dothideomycetes</taxon>
        <taxon>Dothideomycetes incertae sedis</taxon>
        <taxon>Eremomycetales</taxon>
        <taxon>Eremomycetaceae</taxon>
        <taxon>Eremomyces</taxon>
    </lineage>
</organism>
<feature type="compositionally biased region" description="Polar residues" evidence="7">
    <location>
        <begin position="438"/>
        <end position="447"/>
    </location>
</feature>
<evidence type="ECO:0000259" key="8">
    <source>
        <dbReference type="PROSITE" id="PS50006"/>
    </source>
</evidence>
<accession>A0A6G1GD88</accession>
<dbReference type="GO" id="GO:0005634">
    <property type="term" value="C:nucleus"/>
    <property type="evidence" value="ECO:0007669"/>
    <property type="project" value="UniProtKB-SubCell"/>
</dbReference>
<feature type="region of interest" description="Disordered" evidence="7">
    <location>
        <begin position="428"/>
        <end position="449"/>
    </location>
</feature>
<keyword evidence="5 6" id="KW-0539">Nucleus</keyword>
<proteinExistence type="predicted"/>
<feature type="compositionally biased region" description="Polar residues" evidence="7">
    <location>
        <begin position="741"/>
        <end position="754"/>
    </location>
</feature>
<comment type="subcellular location">
    <subcellularLocation>
        <location evidence="1 6">Nucleus</location>
    </subcellularLocation>
</comment>
<feature type="region of interest" description="Disordered" evidence="7">
    <location>
        <begin position="741"/>
        <end position="774"/>
    </location>
</feature>
<dbReference type="CDD" id="cd00059">
    <property type="entry name" value="FH_FOX"/>
    <property type="match status" value="1"/>
</dbReference>
<evidence type="ECO:0000256" key="6">
    <source>
        <dbReference type="PROSITE-ProRule" id="PRU00089"/>
    </source>
</evidence>
<feature type="domain" description="Fork-head" evidence="9">
    <location>
        <begin position="339"/>
        <end position="434"/>
    </location>
</feature>
<dbReference type="Pfam" id="PF00250">
    <property type="entry name" value="Forkhead"/>
    <property type="match status" value="1"/>
</dbReference>
<dbReference type="Proteomes" id="UP000504638">
    <property type="component" value="Unplaced"/>
</dbReference>
<dbReference type="PROSITE" id="PS50006">
    <property type="entry name" value="FHA_DOMAIN"/>
    <property type="match status" value="1"/>
</dbReference>
<feature type="region of interest" description="Disordered" evidence="7">
    <location>
        <begin position="615"/>
        <end position="727"/>
    </location>
</feature>
<evidence type="ECO:0000256" key="3">
    <source>
        <dbReference type="ARBA" id="ARBA00023125"/>
    </source>
</evidence>
<dbReference type="OrthoDB" id="5954824at2759"/>
<evidence type="ECO:0000256" key="5">
    <source>
        <dbReference type="ARBA" id="ARBA00023242"/>
    </source>
</evidence>
<feature type="region of interest" description="Disordered" evidence="7">
    <location>
        <begin position="464"/>
        <end position="525"/>
    </location>
</feature>
<dbReference type="Gene3D" id="1.10.10.10">
    <property type="entry name" value="Winged helix-like DNA-binding domain superfamily/Winged helix DNA-binding domain"/>
    <property type="match status" value="1"/>
</dbReference>
<gene>
    <name evidence="10 12" type="ORF">P152DRAFT_109705</name>
</gene>
<sequence length="885" mass="95857">MPPSGRRGVRRRDVDQSDMDSPDMHQTPVRKRRKVNDDAPTSAAKPPKRVLSNQSTDTAKADYPDVQVALKTPMEKADAVVRALKVANYEVGASFDYANQILTQDTQTAYARISGRNWTFFVHQTRVIIGRPIKKEKKDDVGSAGGSAGQQLKDDEWAVDIDLGPEQQISRVHAEIAYEGSHWVLVVNGRNGLYLNEQKLERGNKVILESGNVISILGTQMMFLLPGFDQELKIHPTILKQAALGADDDETDGMNEDENMPPQERKRTDGLVQPRSAPAYAQQSSNFNDRRFDHLQKSPDTPIARGSFKSQNSPAYSRGLLLESTEDIDYSLDSAKDLKPPHSYAQMIGQAILSSPEEKCTLAKIYEFIKERYAFYRHSGGGWQNSIRHNLSLSKCFEKVARRTDEPGKGMKWQIVPEQREEFMKKSLTGNRKGLRPISSSGPTSPANREIPAMVAAGRLMEITGQRDGANDERQRRRGTNRSVTPPLASYPVANESFTPDRGSRPIQYPSSANTPATMTPSYGRGAHNGIDMLAEASGKAKHMGSAGYMFGHGGSNSPTGPNPFHTNPSNTMDTPLIARQHPLLAPPSTAHPPSKYLQLSSPAPFWNFLEMQNSTPARGGDIDPTTSPLKGRRASISGTDQDDADEGMQSENLPSERPRSADDATETQQGASVARATTTEPTRQFRDPNVTPTPKLSKKHNLDTAIAQPSSPPAFHTGDKSSPLPIRHVSAGSAIIQPATETNTVAPTADNENPTAPTDADAMDAMEPSPSRTISRTVSVGVGNQSNVKENGGNVASVSKLPSNSNPNINGNASSIPPGLGMGKAKPPMLQSGFRSSFGAGIGGMGGPMGRAEEEEEEGIDLAKGFETIGSFHRNMTANGIRGA</sequence>
<dbReference type="PROSITE" id="PS00657">
    <property type="entry name" value="FORK_HEAD_1"/>
    <property type="match status" value="1"/>
</dbReference>
<dbReference type="PRINTS" id="PR00053">
    <property type="entry name" value="FORKHEAD"/>
</dbReference>
<dbReference type="InterPro" id="IPR000253">
    <property type="entry name" value="FHA_dom"/>
</dbReference>
<evidence type="ECO:0000313" key="10">
    <source>
        <dbReference type="EMBL" id="KAF1816065.1"/>
    </source>
</evidence>
<evidence type="ECO:0000313" key="11">
    <source>
        <dbReference type="Proteomes" id="UP000504638"/>
    </source>
</evidence>
<dbReference type="InterPro" id="IPR018122">
    <property type="entry name" value="TF_fork_head_CS_1"/>
</dbReference>
<evidence type="ECO:0000256" key="2">
    <source>
        <dbReference type="ARBA" id="ARBA00023015"/>
    </source>
</evidence>